<organism evidence="1 2">
    <name type="scientific">Deinococcus wulumuqiensis</name>
    <dbReference type="NCBI Taxonomy" id="980427"/>
    <lineage>
        <taxon>Bacteria</taxon>
        <taxon>Thermotogati</taxon>
        <taxon>Deinococcota</taxon>
        <taxon>Deinococci</taxon>
        <taxon>Deinococcales</taxon>
        <taxon>Deinococcaceae</taxon>
        <taxon>Deinococcus</taxon>
    </lineage>
</organism>
<dbReference type="PANTHER" id="PTHR40053">
    <property type="entry name" value="SPORULATION-CONTROL PROTEIN SPO0M"/>
    <property type="match status" value="1"/>
</dbReference>
<dbReference type="PANTHER" id="PTHR40053:SF1">
    <property type="entry name" value="SPORULATION-CONTROL PROTEIN SPO0M"/>
    <property type="match status" value="1"/>
</dbReference>
<evidence type="ECO:0000313" key="1">
    <source>
        <dbReference type="EMBL" id="AXG98978.1"/>
    </source>
</evidence>
<reference evidence="1 2" key="1">
    <citation type="submission" date="2018-07" db="EMBL/GenBank/DDBJ databases">
        <title>Complete Genome and Methylome Analysis of Deinococcus wulumuqiensis NEB 479.</title>
        <authorList>
            <person name="Fomenkov A."/>
            <person name="Luyten Y."/>
            <person name="Vincze T."/>
            <person name="Anton B.P."/>
            <person name="Clark T."/>
            <person name="Roberts R.J."/>
            <person name="Morgan R.D."/>
        </authorList>
    </citation>
    <scope>NUCLEOTIDE SEQUENCE [LARGE SCALE GENOMIC DNA]</scope>
    <source>
        <strain evidence="1 2">NEB 479</strain>
    </source>
</reference>
<evidence type="ECO:0000313" key="2">
    <source>
        <dbReference type="Proteomes" id="UP000253744"/>
    </source>
</evidence>
<dbReference type="AlphaFoldDB" id="A0A345IH06"/>
<dbReference type="STRING" id="1288484.GCA_000348665_02088"/>
<protein>
    <submittedName>
        <fullName evidence="1">Sporulation protein</fullName>
    </submittedName>
</protein>
<dbReference type="KEGG" id="dwu:DVJ83_07170"/>
<dbReference type="Pfam" id="PF07070">
    <property type="entry name" value="Spo0M"/>
    <property type="match status" value="1"/>
</dbReference>
<dbReference type="RefSeq" id="WP_114671888.1">
    <property type="nucleotide sequence ID" value="NZ_CP031158.1"/>
</dbReference>
<name>A0A345IH06_9DEIO</name>
<dbReference type="EMBL" id="CP031158">
    <property type="protein sequence ID" value="AXG98978.1"/>
    <property type="molecule type" value="Genomic_DNA"/>
</dbReference>
<gene>
    <name evidence="1" type="ORF">DVJ83_07170</name>
</gene>
<dbReference type="Proteomes" id="UP000253744">
    <property type="component" value="Chromosome"/>
</dbReference>
<proteinExistence type="predicted"/>
<accession>A0A345IH06</accession>
<sequence length="244" mass="26681">MGFFKKMMAAVGVGAARVDARLHRNAVRVGDELQGVVVVTGGSVEQRIERLNLGLTTRFRGDDEYVVHTLFSLPVVSGFDIRPGEVREFPFRLPVPQGTPLTVRGTDVWLVTDADIAGGVDPGDTDPVQVLPDAARGTVIEAAQRLGFVLSGSEVEFHRGHLVQELSFRPPSGQYRLTELELLMLPAHGGLDVILEVDRRATGMASLFTSEFETKGRWFVSDAQLAQGPDLLAHELAERVRRLS</sequence>
<dbReference type="InterPro" id="IPR009776">
    <property type="entry name" value="Spore_0_M"/>
</dbReference>